<dbReference type="InterPro" id="IPR000792">
    <property type="entry name" value="Tscrpt_reg_LuxR_C"/>
</dbReference>
<name>A0A2P8IFJ8_SACCR</name>
<evidence type="ECO:0000256" key="1">
    <source>
        <dbReference type="ARBA" id="ARBA00022553"/>
    </source>
</evidence>
<feature type="modified residue" description="4-aspartylphosphate" evidence="3">
    <location>
        <position position="61"/>
    </location>
</feature>
<dbReference type="SUPFAM" id="SSF52172">
    <property type="entry name" value="CheY-like"/>
    <property type="match status" value="1"/>
</dbReference>
<dbReference type="Pfam" id="PF00196">
    <property type="entry name" value="GerE"/>
    <property type="match status" value="1"/>
</dbReference>
<dbReference type="InterPro" id="IPR016032">
    <property type="entry name" value="Sig_transdc_resp-reg_C-effctor"/>
</dbReference>
<feature type="domain" description="HTH luxR-type" evidence="4">
    <location>
        <begin position="146"/>
        <end position="211"/>
    </location>
</feature>
<dbReference type="Pfam" id="PF00072">
    <property type="entry name" value="Response_reg"/>
    <property type="match status" value="1"/>
</dbReference>
<evidence type="ECO:0000313" key="7">
    <source>
        <dbReference type="Proteomes" id="UP000241118"/>
    </source>
</evidence>
<evidence type="ECO:0000313" key="6">
    <source>
        <dbReference type="EMBL" id="PSL57241.1"/>
    </source>
</evidence>
<evidence type="ECO:0000259" key="4">
    <source>
        <dbReference type="PROSITE" id="PS50043"/>
    </source>
</evidence>
<dbReference type="SUPFAM" id="SSF46894">
    <property type="entry name" value="C-terminal effector domain of the bipartite response regulators"/>
    <property type="match status" value="1"/>
</dbReference>
<dbReference type="InterPro" id="IPR001789">
    <property type="entry name" value="Sig_transdc_resp-reg_receiver"/>
</dbReference>
<evidence type="ECO:0000256" key="3">
    <source>
        <dbReference type="PROSITE-ProRule" id="PRU00169"/>
    </source>
</evidence>
<evidence type="ECO:0000259" key="5">
    <source>
        <dbReference type="PROSITE" id="PS50110"/>
    </source>
</evidence>
<comment type="caution">
    <text evidence="6">The sequence shown here is derived from an EMBL/GenBank/DDBJ whole genome shotgun (WGS) entry which is preliminary data.</text>
</comment>
<dbReference type="GO" id="GO:0000160">
    <property type="term" value="P:phosphorelay signal transduction system"/>
    <property type="evidence" value="ECO:0007669"/>
    <property type="project" value="InterPro"/>
</dbReference>
<dbReference type="InterPro" id="IPR011006">
    <property type="entry name" value="CheY-like_superfamily"/>
</dbReference>
<dbReference type="Gene3D" id="3.40.50.2300">
    <property type="match status" value="1"/>
</dbReference>
<dbReference type="SMART" id="SM00421">
    <property type="entry name" value="HTH_LUXR"/>
    <property type="match status" value="1"/>
</dbReference>
<dbReference type="PROSITE" id="PS50110">
    <property type="entry name" value="RESPONSE_REGULATORY"/>
    <property type="match status" value="1"/>
</dbReference>
<dbReference type="PRINTS" id="PR00038">
    <property type="entry name" value="HTHLUXR"/>
</dbReference>
<dbReference type="Proteomes" id="UP000241118">
    <property type="component" value="Unassembled WGS sequence"/>
</dbReference>
<feature type="domain" description="Response regulatory" evidence="5">
    <location>
        <begin position="10"/>
        <end position="126"/>
    </location>
</feature>
<dbReference type="InterPro" id="IPR058245">
    <property type="entry name" value="NreC/VraR/RcsB-like_REC"/>
</dbReference>
<dbReference type="EMBL" id="PYAX01000002">
    <property type="protein sequence ID" value="PSL57241.1"/>
    <property type="molecule type" value="Genomic_DNA"/>
</dbReference>
<keyword evidence="1 3" id="KW-0597">Phosphoprotein</keyword>
<sequence length="230" mass="24979">MTSAHRDRITILLADDHVILREMLRESLNAEPDFDVVADVGDGTALVAAAAELCPDVVLLDIDMPGIPAALTVQRLREVAPRTRVVILSMYDTPAFVQDMLAQGVRGYLSKGVSRQHLVSVIRSTVRDDRSVQISVSPAAASIDRAEERETPLSRRERGLLELVAQALSNRQIAARLGITEATVKRHLHNIFAKIGAVSRIDAVNKAVDAGLINPAQATRPAPPRPPRVD</sequence>
<gene>
    <name evidence="6" type="ORF">B0I31_102219</name>
</gene>
<dbReference type="CDD" id="cd06170">
    <property type="entry name" value="LuxR_C_like"/>
    <property type="match status" value="1"/>
</dbReference>
<dbReference type="PANTHER" id="PTHR43214">
    <property type="entry name" value="TWO-COMPONENT RESPONSE REGULATOR"/>
    <property type="match status" value="1"/>
</dbReference>
<dbReference type="InterPro" id="IPR039420">
    <property type="entry name" value="WalR-like"/>
</dbReference>
<keyword evidence="2" id="KW-0238">DNA-binding</keyword>
<dbReference type="GO" id="GO:0006355">
    <property type="term" value="P:regulation of DNA-templated transcription"/>
    <property type="evidence" value="ECO:0007669"/>
    <property type="project" value="InterPro"/>
</dbReference>
<evidence type="ECO:0000256" key="2">
    <source>
        <dbReference type="ARBA" id="ARBA00023125"/>
    </source>
</evidence>
<protein>
    <submittedName>
        <fullName evidence="6">LuxR family two component transcriptional regulator</fullName>
    </submittedName>
</protein>
<proteinExistence type="predicted"/>
<dbReference type="RefSeq" id="WP_219910604.1">
    <property type="nucleotide sequence ID" value="NZ_PYAX01000002.1"/>
</dbReference>
<dbReference type="SMART" id="SM00448">
    <property type="entry name" value="REC"/>
    <property type="match status" value="1"/>
</dbReference>
<reference evidence="6 7" key="1">
    <citation type="submission" date="2018-03" db="EMBL/GenBank/DDBJ databases">
        <title>Genomic Encyclopedia of Type Strains, Phase III (KMG-III): the genomes of soil and plant-associated and newly described type strains.</title>
        <authorList>
            <person name="Whitman W."/>
        </authorList>
    </citation>
    <scope>NUCLEOTIDE SEQUENCE [LARGE SCALE GENOMIC DNA]</scope>
    <source>
        <strain evidence="6 7">CGMCC 4.7097</strain>
    </source>
</reference>
<dbReference type="PROSITE" id="PS50043">
    <property type="entry name" value="HTH_LUXR_2"/>
    <property type="match status" value="1"/>
</dbReference>
<dbReference type="CDD" id="cd17535">
    <property type="entry name" value="REC_NarL-like"/>
    <property type="match status" value="1"/>
</dbReference>
<organism evidence="6 7">
    <name type="scientific">Saccharothrix carnea</name>
    <dbReference type="NCBI Taxonomy" id="1280637"/>
    <lineage>
        <taxon>Bacteria</taxon>
        <taxon>Bacillati</taxon>
        <taxon>Actinomycetota</taxon>
        <taxon>Actinomycetes</taxon>
        <taxon>Pseudonocardiales</taxon>
        <taxon>Pseudonocardiaceae</taxon>
        <taxon>Saccharothrix</taxon>
    </lineage>
</organism>
<keyword evidence="7" id="KW-1185">Reference proteome</keyword>
<dbReference type="GO" id="GO:0003677">
    <property type="term" value="F:DNA binding"/>
    <property type="evidence" value="ECO:0007669"/>
    <property type="project" value="UniProtKB-KW"/>
</dbReference>
<accession>A0A2P8IFJ8</accession>
<dbReference type="PANTHER" id="PTHR43214:SF42">
    <property type="entry name" value="TRANSCRIPTIONAL REGULATORY PROTEIN DESR"/>
    <property type="match status" value="1"/>
</dbReference>
<dbReference type="AlphaFoldDB" id="A0A2P8IFJ8"/>